<protein>
    <submittedName>
        <fullName evidence="5">RING-H2 finger protein ATL40</fullName>
    </submittedName>
</protein>
<keyword evidence="3" id="KW-1133">Transmembrane helix</keyword>
<dbReference type="Pfam" id="PF13639">
    <property type="entry name" value="zf-RING_2"/>
    <property type="match status" value="1"/>
</dbReference>
<dbReference type="SUPFAM" id="SSF57850">
    <property type="entry name" value="RING/U-box"/>
    <property type="match status" value="1"/>
</dbReference>
<dbReference type="GO" id="GO:0016567">
    <property type="term" value="P:protein ubiquitination"/>
    <property type="evidence" value="ECO:0007669"/>
    <property type="project" value="TreeGrafter"/>
</dbReference>
<keyword evidence="3" id="KW-0812">Transmembrane</keyword>
<keyword evidence="1" id="KW-0863">Zinc-finger</keyword>
<dbReference type="CDD" id="cd16461">
    <property type="entry name" value="RING-H2_EL5-like"/>
    <property type="match status" value="1"/>
</dbReference>
<dbReference type="Gene3D" id="3.30.40.10">
    <property type="entry name" value="Zinc/RING finger domain, C3HC4 (zinc finger)"/>
    <property type="match status" value="1"/>
</dbReference>
<dbReference type="PANTHER" id="PTHR45676">
    <property type="entry name" value="RING-H2 FINGER PROTEIN ATL51-RELATED"/>
    <property type="match status" value="1"/>
</dbReference>
<dbReference type="GO" id="GO:0008270">
    <property type="term" value="F:zinc ion binding"/>
    <property type="evidence" value="ECO:0007669"/>
    <property type="project" value="UniProtKB-KW"/>
</dbReference>
<dbReference type="PROSITE" id="PS50089">
    <property type="entry name" value="ZF_RING_2"/>
    <property type="match status" value="1"/>
</dbReference>
<evidence type="ECO:0000256" key="1">
    <source>
        <dbReference type="PROSITE-ProRule" id="PRU00175"/>
    </source>
</evidence>
<evidence type="ECO:0000256" key="3">
    <source>
        <dbReference type="SAM" id="Phobius"/>
    </source>
</evidence>
<dbReference type="InterPro" id="IPR001841">
    <property type="entry name" value="Znf_RING"/>
</dbReference>
<keyword evidence="3" id="KW-0472">Membrane</keyword>
<feature type="transmembrane region" description="Helical" evidence="3">
    <location>
        <begin position="25"/>
        <end position="47"/>
    </location>
</feature>
<comment type="caution">
    <text evidence="5">The sequence shown here is derived from an EMBL/GenBank/DDBJ whole genome shotgun (WGS) entry which is preliminary data.</text>
</comment>
<feature type="domain" description="RING-type" evidence="4">
    <location>
        <begin position="105"/>
        <end position="147"/>
    </location>
</feature>
<dbReference type="EMBL" id="JAUJYO010000012">
    <property type="protein sequence ID" value="KAK1301776.1"/>
    <property type="molecule type" value="Genomic_DNA"/>
</dbReference>
<evidence type="ECO:0000259" key="4">
    <source>
        <dbReference type="PROSITE" id="PS50089"/>
    </source>
</evidence>
<keyword evidence="6" id="KW-1185">Reference proteome</keyword>
<feature type="region of interest" description="Disordered" evidence="2">
    <location>
        <begin position="193"/>
        <end position="215"/>
    </location>
</feature>
<proteinExistence type="predicted"/>
<evidence type="ECO:0000313" key="5">
    <source>
        <dbReference type="EMBL" id="KAK1301776.1"/>
    </source>
</evidence>
<evidence type="ECO:0000256" key="2">
    <source>
        <dbReference type="SAM" id="MobiDB-lite"/>
    </source>
</evidence>
<dbReference type="AlphaFoldDB" id="A0AAV9DJG6"/>
<reference evidence="5" key="2">
    <citation type="submission" date="2023-06" db="EMBL/GenBank/DDBJ databases">
        <authorList>
            <person name="Ma L."/>
            <person name="Liu K.-W."/>
            <person name="Li Z."/>
            <person name="Hsiao Y.-Y."/>
            <person name="Qi Y."/>
            <person name="Fu T."/>
            <person name="Tang G."/>
            <person name="Zhang D."/>
            <person name="Sun W.-H."/>
            <person name="Liu D.-K."/>
            <person name="Li Y."/>
            <person name="Chen G.-Z."/>
            <person name="Liu X.-D."/>
            <person name="Liao X.-Y."/>
            <person name="Jiang Y.-T."/>
            <person name="Yu X."/>
            <person name="Hao Y."/>
            <person name="Huang J."/>
            <person name="Zhao X.-W."/>
            <person name="Ke S."/>
            <person name="Chen Y.-Y."/>
            <person name="Wu W.-L."/>
            <person name="Hsu J.-L."/>
            <person name="Lin Y.-F."/>
            <person name="Huang M.-D."/>
            <person name="Li C.-Y."/>
            <person name="Huang L."/>
            <person name="Wang Z.-W."/>
            <person name="Zhao X."/>
            <person name="Zhong W.-Y."/>
            <person name="Peng D.-H."/>
            <person name="Ahmad S."/>
            <person name="Lan S."/>
            <person name="Zhang J.-S."/>
            <person name="Tsai W.-C."/>
            <person name="Van De Peer Y."/>
            <person name="Liu Z.-J."/>
        </authorList>
    </citation>
    <scope>NUCLEOTIDE SEQUENCE</scope>
    <source>
        <strain evidence="5">CP</strain>
        <tissue evidence="5">Leaves</tissue>
    </source>
</reference>
<gene>
    <name evidence="5" type="primary">ATL40</name>
    <name evidence="5" type="ORF">QJS10_CPB12g01061</name>
</gene>
<organism evidence="5 6">
    <name type="scientific">Acorus calamus</name>
    <name type="common">Sweet flag</name>
    <dbReference type="NCBI Taxonomy" id="4465"/>
    <lineage>
        <taxon>Eukaryota</taxon>
        <taxon>Viridiplantae</taxon>
        <taxon>Streptophyta</taxon>
        <taxon>Embryophyta</taxon>
        <taxon>Tracheophyta</taxon>
        <taxon>Spermatophyta</taxon>
        <taxon>Magnoliopsida</taxon>
        <taxon>Liliopsida</taxon>
        <taxon>Acoraceae</taxon>
        <taxon>Acorus</taxon>
    </lineage>
</organism>
<keyword evidence="1" id="KW-0862">Zinc</keyword>
<dbReference type="InterPro" id="IPR013083">
    <property type="entry name" value="Znf_RING/FYVE/PHD"/>
</dbReference>
<reference evidence="5" key="1">
    <citation type="journal article" date="2023" name="Nat. Commun.">
        <title>Diploid and tetraploid genomes of Acorus and the evolution of monocots.</title>
        <authorList>
            <person name="Ma L."/>
            <person name="Liu K.W."/>
            <person name="Li Z."/>
            <person name="Hsiao Y.Y."/>
            <person name="Qi Y."/>
            <person name="Fu T."/>
            <person name="Tang G.D."/>
            <person name="Zhang D."/>
            <person name="Sun W.H."/>
            <person name="Liu D.K."/>
            <person name="Li Y."/>
            <person name="Chen G.Z."/>
            <person name="Liu X.D."/>
            <person name="Liao X.Y."/>
            <person name="Jiang Y.T."/>
            <person name="Yu X."/>
            <person name="Hao Y."/>
            <person name="Huang J."/>
            <person name="Zhao X.W."/>
            <person name="Ke S."/>
            <person name="Chen Y.Y."/>
            <person name="Wu W.L."/>
            <person name="Hsu J.L."/>
            <person name="Lin Y.F."/>
            <person name="Huang M.D."/>
            <person name="Li C.Y."/>
            <person name="Huang L."/>
            <person name="Wang Z.W."/>
            <person name="Zhao X."/>
            <person name="Zhong W.Y."/>
            <person name="Peng D.H."/>
            <person name="Ahmad S."/>
            <person name="Lan S."/>
            <person name="Zhang J.S."/>
            <person name="Tsai W.C."/>
            <person name="Van de Peer Y."/>
            <person name="Liu Z.J."/>
        </authorList>
    </citation>
    <scope>NUCLEOTIDE SEQUENCE</scope>
    <source>
        <strain evidence="5">CP</strain>
    </source>
</reference>
<accession>A0AAV9DJG6</accession>
<sequence length="215" mass="23231">MSSTSSNTWFTGDDDTRYGGLNSRILVTAALSLAFVVLFIFLLYLYARCVLHRHAPPHPQRMRSTSLEAHMRSQEPLPPPPKLGLDPLVLRALPINRAGPNSGDCSICLSAFEEEELARVLPNCKHVFHVECIDMWLGSHSNCPVCRAEAEPVKEEGSSSGGAAEAVGECSKAAVSGALSRLSSLRRMLSRGRSVRVTMSQDDGGGGVVGDLERQ</sequence>
<dbReference type="SMART" id="SM00184">
    <property type="entry name" value="RING"/>
    <property type="match status" value="1"/>
</dbReference>
<dbReference type="PANTHER" id="PTHR45676:SF41">
    <property type="entry name" value="RING-H2 FINGER PROTEIN ATL66"/>
    <property type="match status" value="1"/>
</dbReference>
<evidence type="ECO:0000313" key="6">
    <source>
        <dbReference type="Proteomes" id="UP001180020"/>
    </source>
</evidence>
<name>A0AAV9DJG6_ACOCL</name>
<dbReference type="Proteomes" id="UP001180020">
    <property type="component" value="Unassembled WGS sequence"/>
</dbReference>
<keyword evidence="1" id="KW-0479">Metal-binding</keyword>